<feature type="transmembrane region" description="Helical" evidence="1">
    <location>
        <begin position="12"/>
        <end position="40"/>
    </location>
</feature>
<evidence type="ECO:0000313" key="2">
    <source>
        <dbReference type="EMBL" id="HJF50540.1"/>
    </source>
</evidence>
<evidence type="ECO:0000313" key="3">
    <source>
        <dbReference type="Proteomes" id="UP000775129"/>
    </source>
</evidence>
<comment type="caution">
    <text evidence="2">The sequence shown here is derived from an EMBL/GenBank/DDBJ whole genome shotgun (WGS) entry which is preliminary data.</text>
</comment>
<sequence>PMLPPLGLGIWGAIAGNLALITGAGVLAIVIGVAVLLIGLRIATVRLDARYPDIFQKVRDHV</sequence>
<feature type="non-terminal residue" evidence="2">
    <location>
        <position position="1"/>
    </location>
</feature>
<gene>
    <name evidence="2" type="ORF">K8W24_12245</name>
</gene>
<reference evidence="2" key="2">
    <citation type="submission" date="2021-09" db="EMBL/GenBank/DDBJ databases">
        <authorList>
            <person name="Gilroy R."/>
        </authorList>
    </citation>
    <scope>NUCLEOTIDE SEQUENCE</scope>
    <source>
        <strain evidence="2">1647</strain>
    </source>
</reference>
<reference evidence="2" key="1">
    <citation type="journal article" date="2021" name="PeerJ">
        <title>Extensive microbial diversity within the chicken gut microbiome revealed by metagenomics and culture.</title>
        <authorList>
            <person name="Gilroy R."/>
            <person name="Ravi A."/>
            <person name="Getino M."/>
            <person name="Pursley I."/>
            <person name="Horton D.L."/>
            <person name="Alikhan N.F."/>
            <person name="Baker D."/>
            <person name="Gharbi K."/>
            <person name="Hall N."/>
            <person name="Watson M."/>
            <person name="Adriaenssens E.M."/>
            <person name="Foster-Nyarko E."/>
            <person name="Jarju S."/>
            <person name="Secka A."/>
            <person name="Antonio M."/>
            <person name="Oren A."/>
            <person name="Chaudhuri R.R."/>
            <person name="La Ragione R."/>
            <person name="Hildebrand F."/>
            <person name="Pallen M.J."/>
        </authorList>
    </citation>
    <scope>NUCLEOTIDE SEQUENCE</scope>
    <source>
        <strain evidence="2">1647</strain>
    </source>
</reference>
<keyword evidence="1" id="KW-1133">Transmembrane helix</keyword>
<dbReference type="EMBL" id="DYWO01000367">
    <property type="protein sequence ID" value="HJF50540.1"/>
    <property type="molecule type" value="Genomic_DNA"/>
</dbReference>
<keyword evidence="1" id="KW-0472">Membrane</keyword>
<dbReference type="Proteomes" id="UP000775129">
    <property type="component" value="Unassembled WGS sequence"/>
</dbReference>
<organism evidence="2 3">
    <name type="scientific">Brachybacterium paraconglomeratum</name>
    <dbReference type="NCBI Taxonomy" id="173362"/>
    <lineage>
        <taxon>Bacteria</taxon>
        <taxon>Bacillati</taxon>
        <taxon>Actinomycetota</taxon>
        <taxon>Actinomycetes</taxon>
        <taxon>Micrococcales</taxon>
        <taxon>Dermabacteraceae</taxon>
        <taxon>Brachybacterium</taxon>
    </lineage>
</organism>
<name>A0A921GRF4_9MICO</name>
<accession>A0A921GRF4</accession>
<protein>
    <submittedName>
        <fullName evidence="2">Uncharacterized protein</fullName>
    </submittedName>
</protein>
<evidence type="ECO:0000256" key="1">
    <source>
        <dbReference type="SAM" id="Phobius"/>
    </source>
</evidence>
<keyword evidence="1" id="KW-0812">Transmembrane</keyword>
<proteinExistence type="predicted"/>
<dbReference type="AlphaFoldDB" id="A0A921GRF4"/>